<dbReference type="Proteomes" id="UP000501690">
    <property type="component" value="Linkage Group LG2"/>
</dbReference>
<dbReference type="AlphaFoldDB" id="A0A4D6L3I8"/>
<gene>
    <name evidence="1" type="ORF">DEO72_LG2g3381</name>
</gene>
<evidence type="ECO:0000313" key="2">
    <source>
        <dbReference type="Proteomes" id="UP000501690"/>
    </source>
</evidence>
<sequence length="297" mass="31608">MRPQRFAGGRLGREGHSLVQGPHVEEKVADTGCVVVGFTEIACLGVWRPCTLGAVGTSGKIRTPPFTAHLKSPAPAHETHTNPVAGRFVFRSVFLGVGPWASRVLYEDEACSYLALVVAACRGMSTSSNGSNSGDSGASFGGLRLEFLSTSSESLHIEVEREVREDPASEHSRIVTCTRLCRYAWTCVGRYLGAFGPLSVCVRAAMLGLALAAICVRLGPLPVCAWGRYLCAFRAAICVRLGPLSVCAWGRYLCALGAAICVRLGPLSVCAWGRYVCALLRCEVSGCQVYCNGVDVS</sequence>
<accession>A0A4D6L3I8</accession>
<reference evidence="1 2" key="1">
    <citation type="submission" date="2019-04" db="EMBL/GenBank/DDBJ databases">
        <title>An improved genome assembly and genetic linkage map for asparagus bean, Vigna unguiculata ssp. sesquipedialis.</title>
        <authorList>
            <person name="Xia Q."/>
            <person name="Zhang R."/>
            <person name="Dong Y."/>
        </authorList>
    </citation>
    <scope>NUCLEOTIDE SEQUENCE [LARGE SCALE GENOMIC DNA]</scope>
    <source>
        <tissue evidence="1">Leaf</tissue>
    </source>
</reference>
<proteinExistence type="predicted"/>
<dbReference type="EMBL" id="CP039346">
    <property type="protein sequence ID" value="QCD83038.1"/>
    <property type="molecule type" value="Genomic_DNA"/>
</dbReference>
<keyword evidence="2" id="KW-1185">Reference proteome</keyword>
<name>A0A4D6L3I8_VIGUN</name>
<evidence type="ECO:0000313" key="1">
    <source>
        <dbReference type="EMBL" id="QCD83038.1"/>
    </source>
</evidence>
<protein>
    <submittedName>
        <fullName evidence="1">Uncharacterized protein</fullName>
    </submittedName>
</protein>
<organism evidence="1 2">
    <name type="scientific">Vigna unguiculata</name>
    <name type="common">Cowpea</name>
    <dbReference type="NCBI Taxonomy" id="3917"/>
    <lineage>
        <taxon>Eukaryota</taxon>
        <taxon>Viridiplantae</taxon>
        <taxon>Streptophyta</taxon>
        <taxon>Embryophyta</taxon>
        <taxon>Tracheophyta</taxon>
        <taxon>Spermatophyta</taxon>
        <taxon>Magnoliopsida</taxon>
        <taxon>eudicotyledons</taxon>
        <taxon>Gunneridae</taxon>
        <taxon>Pentapetalae</taxon>
        <taxon>rosids</taxon>
        <taxon>fabids</taxon>
        <taxon>Fabales</taxon>
        <taxon>Fabaceae</taxon>
        <taxon>Papilionoideae</taxon>
        <taxon>50 kb inversion clade</taxon>
        <taxon>NPAAA clade</taxon>
        <taxon>indigoferoid/millettioid clade</taxon>
        <taxon>Phaseoleae</taxon>
        <taxon>Vigna</taxon>
    </lineage>
</organism>